<keyword evidence="5" id="KW-0067">ATP-binding</keyword>
<evidence type="ECO:0000256" key="1">
    <source>
        <dbReference type="ARBA" id="ARBA00010165"/>
    </source>
</evidence>
<dbReference type="EC" id="2.7.1.100" evidence="7"/>
<keyword evidence="2 7" id="KW-0808">Transferase</keyword>
<protein>
    <submittedName>
        <fullName evidence="7">5-methylthioribose kinase</fullName>
        <ecNumber evidence="7">2.7.1.100</ecNumber>
    </submittedName>
</protein>
<dbReference type="Proteomes" id="UP000019322">
    <property type="component" value="Chromosome"/>
</dbReference>
<evidence type="ECO:0000256" key="2">
    <source>
        <dbReference type="ARBA" id="ARBA00022679"/>
    </source>
</evidence>
<evidence type="ECO:0000313" key="7">
    <source>
        <dbReference type="EMBL" id="AHJ12168.1"/>
    </source>
</evidence>
<reference evidence="7 8" key="1">
    <citation type="journal article" date="2014" name="Environ. Microbiol.">
        <title>Insights into organohalide respiration and the versatile catabolism of Sulfurospirillum multivorans gained from comparative genomics and physiological studies.</title>
        <authorList>
            <person name="Goris T."/>
            <person name="Schubert T."/>
            <person name="Gadkari J."/>
            <person name="Wubet T."/>
            <person name="Tarkka M."/>
            <person name="Buscot F."/>
            <person name="Adrian L."/>
            <person name="Diekert G."/>
        </authorList>
    </citation>
    <scope>NUCLEOTIDE SEQUENCE [LARGE SCALE GENOMIC DNA]</scope>
    <source>
        <strain evidence="8">DM 12446 / JCM 15788 / NBRC 109480</strain>
    </source>
</reference>
<comment type="similarity">
    <text evidence="1">Belongs to the methylthioribose kinase family.</text>
</comment>
<accession>A0AA86DXM2</accession>
<dbReference type="PANTHER" id="PTHR34273">
    <property type="entry name" value="METHYLTHIORIBOSE KINASE"/>
    <property type="match status" value="1"/>
</dbReference>
<dbReference type="EMBL" id="CP007201">
    <property type="protein sequence ID" value="AHJ12168.1"/>
    <property type="molecule type" value="Genomic_DNA"/>
</dbReference>
<evidence type="ECO:0000256" key="5">
    <source>
        <dbReference type="ARBA" id="ARBA00022840"/>
    </source>
</evidence>
<proteinExistence type="inferred from homology"/>
<dbReference type="GO" id="GO:0005524">
    <property type="term" value="F:ATP binding"/>
    <property type="evidence" value="ECO:0007669"/>
    <property type="project" value="UniProtKB-KW"/>
</dbReference>
<dbReference type="Gene3D" id="3.30.200.20">
    <property type="entry name" value="Phosphorylase Kinase, domain 1"/>
    <property type="match status" value="1"/>
</dbReference>
<organism evidence="7 8">
    <name type="scientific">Sulfurospirillum multivorans (strain DM 12446 / JCM 15788 / NBRC 109480)</name>
    <dbReference type="NCBI Taxonomy" id="1150621"/>
    <lineage>
        <taxon>Bacteria</taxon>
        <taxon>Pseudomonadati</taxon>
        <taxon>Campylobacterota</taxon>
        <taxon>Epsilonproteobacteria</taxon>
        <taxon>Campylobacterales</taxon>
        <taxon>Sulfurospirillaceae</taxon>
        <taxon>Sulfurospirillum</taxon>
    </lineage>
</organism>
<evidence type="ECO:0000256" key="4">
    <source>
        <dbReference type="ARBA" id="ARBA00022777"/>
    </source>
</evidence>
<name>A0AA86DXM2_SULMK</name>
<evidence type="ECO:0000313" key="8">
    <source>
        <dbReference type="Proteomes" id="UP000019322"/>
    </source>
</evidence>
<dbReference type="GO" id="GO:0046522">
    <property type="term" value="F:S-methyl-5-thioribose kinase activity"/>
    <property type="evidence" value="ECO:0007669"/>
    <property type="project" value="UniProtKB-EC"/>
</dbReference>
<dbReference type="PANTHER" id="PTHR34273:SF2">
    <property type="entry name" value="METHYLTHIORIBOSE KINASE"/>
    <property type="match status" value="1"/>
</dbReference>
<sequence>MLTVFATIALLHVRILEMTTENEIRAYIDRTTALNTFFQYPPLRVEEIGDGNLNFIFRISDQSGTSLILKYAAPYLRLLGKDFPLPQNRICVEMHTLSYFKSIAPSLIPTLYYLDEASFCFVMEDLVGYRLLQTAQFDQFIAPSLYAKLGTFLATLYTKAPPKHEANYYENATLKRISEEYIFIFPYIKNHPALTLPDYFSPMPKSVTFLHNIDMLLNLFQNEKECLIHGDLHTGSIMIKHENLSIIDAEFSFWGPLGFDIGTLLAHIIFGEIYNCFIPKPVQFQPIVRALWKAFEKSLGNVPLHIMQQSIGFCGAELSRRLVVPAKAKPLEAIAPLEDKTKAYVLCEKLSIELVESFLHVKRFEAFIEVVERHLCVKTH</sequence>
<keyword evidence="4 7" id="KW-0418">Kinase</keyword>
<dbReference type="KEGG" id="smul:SMUL_0901"/>
<keyword evidence="3" id="KW-0547">Nucleotide-binding</keyword>
<gene>
    <name evidence="7" type="primary">mtnK</name>
    <name evidence="7" type="ORF">SMUL_0901</name>
</gene>
<dbReference type="Pfam" id="PF01636">
    <property type="entry name" value="APH"/>
    <property type="match status" value="1"/>
</dbReference>
<evidence type="ECO:0000256" key="3">
    <source>
        <dbReference type="ARBA" id="ARBA00022741"/>
    </source>
</evidence>
<dbReference type="InterPro" id="IPR002575">
    <property type="entry name" value="Aminoglycoside_PTrfase"/>
</dbReference>
<dbReference type="Gene3D" id="3.90.1200.10">
    <property type="match status" value="1"/>
</dbReference>
<dbReference type="AlphaFoldDB" id="A0AA86DXM2"/>
<dbReference type="InterPro" id="IPR011009">
    <property type="entry name" value="Kinase-like_dom_sf"/>
</dbReference>
<dbReference type="SUPFAM" id="SSF56112">
    <property type="entry name" value="Protein kinase-like (PK-like)"/>
    <property type="match status" value="1"/>
</dbReference>
<evidence type="ECO:0000259" key="6">
    <source>
        <dbReference type="Pfam" id="PF01636"/>
    </source>
</evidence>
<feature type="domain" description="Aminoglycoside phosphotransferase" evidence="6">
    <location>
        <begin position="119"/>
        <end position="267"/>
    </location>
</feature>